<proteinExistence type="predicted"/>
<evidence type="ECO:0000313" key="3">
    <source>
        <dbReference type="Proteomes" id="UP000887540"/>
    </source>
</evidence>
<dbReference type="WBParaSite" id="ACRNAN_scaffold1551.g24781.t1">
    <property type="protein sequence ID" value="ACRNAN_scaffold1551.g24781.t1"/>
    <property type="gene ID" value="ACRNAN_scaffold1551.g24781"/>
</dbReference>
<organism evidence="3 4">
    <name type="scientific">Acrobeloides nanus</name>
    <dbReference type="NCBI Taxonomy" id="290746"/>
    <lineage>
        <taxon>Eukaryota</taxon>
        <taxon>Metazoa</taxon>
        <taxon>Ecdysozoa</taxon>
        <taxon>Nematoda</taxon>
        <taxon>Chromadorea</taxon>
        <taxon>Rhabditida</taxon>
        <taxon>Tylenchina</taxon>
        <taxon>Cephalobomorpha</taxon>
        <taxon>Cephaloboidea</taxon>
        <taxon>Cephalobidae</taxon>
        <taxon>Acrobeloides</taxon>
    </lineage>
</organism>
<feature type="transmembrane region" description="Helical" evidence="2">
    <location>
        <begin position="12"/>
        <end position="33"/>
    </location>
</feature>
<evidence type="ECO:0000256" key="1">
    <source>
        <dbReference type="SAM" id="MobiDB-lite"/>
    </source>
</evidence>
<dbReference type="AlphaFoldDB" id="A0A914CWD6"/>
<protein>
    <submittedName>
        <fullName evidence="4">Vesicular, overexpressed in cancer, prosurvival protein 1</fullName>
    </submittedName>
</protein>
<evidence type="ECO:0000313" key="4">
    <source>
        <dbReference type="WBParaSite" id="ACRNAN_scaffold1551.g24781.t1"/>
    </source>
</evidence>
<feature type="compositionally biased region" description="Polar residues" evidence="1">
    <location>
        <begin position="64"/>
        <end position="73"/>
    </location>
</feature>
<keyword evidence="3" id="KW-1185">Reference proteome</keyword>
<sequence>MIMYGGYGYTGWWFCFFIIPIILIIFILACCSYRRSSYYPYWRRRAPNTVYVRNPVYTVPYSGTYPSQWQSPNAYPPPPPLYSQKY</sequence>
<name>A0A914CWD6_9BILA</name>
<evidence type="ECO:0000256" key="2">
    <source>
        <dbReference type="SAM" id="Phobius"/>
    </source>
</evidence>
<feature type="region of interest" description="Disordered" evidence="1">
    <location>
        <begin position="64"/>
        <end position="86"/>
    </location>
</feature>
<keyword evidence="2" id="KW-1133">Transmembrane helix</keyword>
<reference evidence="4" key="1">
    <citation type="submission" date="2022-11" db="UniProtKB">
        <authorList>
            <consortium name="WormBaseParasite"/>
        </authorList>
    </citation>
    <scope>IDENTIFICATION</scope>
</reference>
<keyword evidence="2" id="KW-0472">Membrane</keyword>
<accession>A0A914CWD6</accession>
<dbReference type="Proteomes" id="UP000887540">
    <property type="component" value="Unplaced"/>
</dbReference>
<keyword evidence="2" id="KW-0812">Transmembrane</keyword>
<feature type="compositionally biased region" description="Pro residues" evidence="1">
    <location>
        <begin position="74"/>
        <end position="86"/>
    </location>
</feature>